<sequence length="22" mass="2647">MTLFFCSFQGTDWTFHPAFCLF</sequence>
<dbReference type="Proteomes" id="UP000003781">
    <property type="component" value="Unassembled WGS sequence"/>
</dbReference>
<proteinExistence type="predicted"/>
<gene>
    <name evidence="1" type="ORF">CY0110_19182</name>
</gene>
<accession>A3IJG8</accession>
<name>A3IJG8_9CHRO</name>
<dbReference type="AlphaFoldDB" id="A3IJG8"/>
<comment type="caution">
    <text evidence="1">The sequence shown here is derived from an EMBL/GenBank/DDBJ whole genome shotgun (WGS) entry which is preliminary data.</text>
</comment>
<reference evidence="1 2" key="1">
    <citation type="submission" date="2007-03" db="EMBL/GenBank/DDBJ databases">
        <authorList>
            <person name="Stal L."/>
            <person name="Ferriera S."/>
            <person name="Johnson J."/>
            <person name="Kravitz S."/>
            <person name="Beeson K."/>
            <person name="Sutton G."/>
            <person name="Rogers Y.-H."/>
            <person name="Friedman R."/>
            <person name="Frazier M."/>
            <person name="Venter J.C."/>
        </authorList>
    </citation>
    <scope>NUCLEOTIDE SEQUENCE [LARGE SCALE GENOMIC DNA]</scope>
    <source>
        <strain evidence="1 2">CCY0110</strain>
    </source>
</reference>
<keyword evidence="2" id="KW-1185">Reference proteome</keyword>
<protein>
    <submittedName>
        <fullName evidence="1">Uncharacterized protein</fullName>
    </submittedName>
</protein>
<dbReference type="EMBL" id="AAXW01000002">
    <property type="protein sequence ID" value="EAZ93950.1"/>
    <property type="molecule type" value="Genomic_DNA"/>
</dbReference>
<organism evidence="1 2">
    <name type="scientific">Crocosphaera chwakensis CCY0110</name>
    <dbReference type="NCBI Taxonomy" id="391612"/>
    <lineage>
        <taxon>Bacteria</taxon>
        <taxon>Bacillati</taxon>
        <taxon>Cyanobacteriota</taxon>
        <taxon>Cyanophyceae</taxon>
        <taxon>Oscillatoriophycideae</taxon>
        <taxon>Chroococcales</taxon>
        <taxon>Aphanothecaceae</taxon>
        <taxon>Crocosphaera</taxon>
        <taxon>Crocosphaera chwakensis</taxon>
    </lineage>
</organism>
<evidence type="ECO:0000313" key="2">
    <source>
        <dbReference type="Proteomes" id="UP000003781"/>
    </source>
</evidence>
<evidence type="ECO:0000313" key="1">
    <source>
        <dbReference type="EMBL" id="EAZ93950.1"/>
    </source>
</evidence>